<organism evidence="8">
    <name type="scientific">hydrothermal vent metagenome</name>
    <dbReference type="NCBI Taxonomy" id="652676"/>
    <lineage>
        <taxon>unclassified sequences</taxon>
        <taxon>metagenomes</taxon>
        <taxon>ecological metagenomes</taxon>
    </lineage>
</organism>
<accession>A0A1W1BUM6</accession>
<feature type="transmembrane region" description="Helical" evidence="6">
    <location>
        <begin position="356"/>
        <end position="379"/>
    </location>
</feature>
<dbReference type="PANTHER" id="PTHR30489:SF0">
    <property type="entry name" value="LIPOPROTEIN-RELEASING SYSTEM TRANSMEMBRANE PROTEIN LOLE"/>
    <property type="match status" value="1"/>
</dbReference>
<feature type="transmembrane region" description="Helical" evidence="6">
    <location>
        <begin position="250"/>
        <end position="268"/>
    </location>
</feature>
<evidence type="ECO:0000256" key="5">
    <source>
        <dbReference type="ARBA" id="ARBA00023136"/>
    </source>
</evidence>
<keyword evidence="3 6" id="KW-0812">Transmembrane</keyword>
<dbReference type="PANTHER" id="PTHR30489">
    <property type="entry name" value="LIPOPROTEIN-RELEASING SYSTEM TRANSMEMBRANE PROTEIN LOLE"/>
    <property type="match status" value="1"/>
</dbReference>
<dbReference type="GO" id="GO:0098797">
    <property type="term" value="C:plasma membrane protein complex"/>
    <property type="evidence" value="ECO:0007669"/>
    <property type="project" value="TreeGrafter"/>
</dbReference>
<comment type="subcellular location">
    <subcellularLocation>
        <location evidence="1">Cell membrane</location>
        <topology evidence="1">Multi-pass membrane protein</topology>
    </subcellularLocation>
</comment>
<proteinExistence type="predicted"/>
<evidence type="ECO:0000256" key="1">
    <source>
        <dbReference type="ARBA" id="ARBA00004651"/>
    </source>
</evidence>
<gene>
    <name evidence="8" type="ORF">MNB_SM-7-496</name>
</gene>
<evidence type="ECO:0000259" key="7">
    <source>
        <dbReference type="Pfam" id="PF02687"/>
    </source>
</evidence>
<evidence type="ECO:0000256" key="2">
    <source>
        <dbReference type="ARBA" id="ARBA00022475"/>
    </source>
</evidence>
<dbReference type="AlphaFoldDB" id="A0A1W1BUM6"/>
<feature type="domain" description="ABC3 transporter permease C-terminal" evidence="7">
    <location>
        <begin position="254"/>
        <end position="379"/>
    </location>
</feature>
<feature type="transmembrane region" description="Helical" evidence="6">
    <location>
        <begin position="21"/>
        <end position="40"/>
    </location>
</feature>
<keyword evidence="4 6" id="KW-1133">Transmembrane helix</keyword>
<dbReference type="InterPro" id="IPR003838">
    <property type="entry name" value="ABC3_permease_C"/>
</dbReference>
<name>A0A1W1BUM6_9ZZZZ</name>
<feature type="transmembrane region" description="Helical" evidence="6">
    <location>
        <begin position="304"/>
        <end position="325"/>
    </location>
</feature>
<dbReference type="GO" id="GO:0044874">
    <property type="term" value="P:lipoprotein localization to outer membrane"/>
    <property type="evidence" value="ECO:0007669"/>
    <property type="project" value="TreeGrafter"/>
</dbReference>
<evidence type="ECO:0000256" key="6">
    <source>
        <dbReference type="SAM" id="Phobius"/>
    </source>
</evidence>
<sequence>MNRYFFDFTISSLLIYKKRNLFIFLMLTLLLFLSSSILFVSSSLKTELIEAADELPQIIVQKRIGGRLRDIELEKIPFLVSIEGVERIVPRMWGLYRFEKLGMSFSIVGIDRFDYDYLHKLRDAAKILQKDPKDGMVVGQGVYDALQKSYYKSYFNFLLPEGGIKRLNIVGVFDTKNRLLSNDMILLNTQNARKILGIKEGYATDLALYVPNPKEISTIAAKIRLLDPSLFVLTKEDIKTGYEEMFDLKSGLFLLLFIMVLVTFFMIVSDRLSALNSQEKREIAILKAIGWSVRDVLKEKFLESFFIASMAYFVGVALALVYVFVSHAPLLDDLFMGSFMIHPPLVLDYHVAPSTYLLLFLVSVPVYLAAVIIPAWRVAVSDVDEVIR</sequence>
<dbReference type="Pfam" id="PF02687">
    <property type="entry name" value="FtsX"/>
    <property type="match status" value="1"/>
</dbReference>
<evidence type="ECO:0000313" key="8">
    <source>
        <dbReference type="EMBL" id="SFV57223.1"/>
    </source>
</evidence>
<evidence type="ECO:0000256" key="4">
    <source>
        <dbReference type="ARBA" id="ARBA00022989"/>
    </source>
</evidence>
<reference evidence="8" key="1">
    <citation type="submission" date="2016-10" db="EMBL/GenBank/DDBJ databases">
        <authorList>
            <person name="de Groot N.N."/>
        </authorList>
    </citation>
    <scope>NUCLEOTIDE SEQUENCE</scope>
</reference>
<dbReference type="EMBL" id="FPHB01000038">
    <property type="protein sequence ID" value="SFV57223.1"/>
    <property type="molecule type" value="Genomic_DNA"/>
</dbReference>
<dbReference type="InterPro" id="IPR051447">
    <property type="entry name" value="Lipoprotein-release_system"/>
</dbReference>
<evidence type="ECO:0000256" key="3">
    <source>
        <dbReference type="ARBA" id="ARBA00022692"/>
    </source>
</evidence>
<protein>
    <submittedName>
        <fullName evidence="8">ABC transporter, permease protein</fullName>
    </submittedName>
</protein>
<keyword evidence="2" id="KW-1003">Cell membrane</keyword>
<keyword evidence="5 6" id="KW-0472">Membrane</keyword>